<feature type="region of interest" description="Disordered" evidence="1">
    <location>
        <begin position="91"/>
        <end position="120"/>
    </location>
</feature>
<feature type="compositionally biased region" description="Low complexity" evidence="1">
    <location>
        <begin position="98"/>
        <end position="110"/>
    </location>
</feature>
<dbReference type="EMBL" id="CAFZ01000435">
    <property type="protein sequence ID" value="CCA75346.1"/>
    <property type="molecule type" value="Genomic_DNA"/>
</dbReference>
<dbReference type="PANTHER" id="PTHR37848:SF1">
    <property type="entry name" value="SUN DOMAIN-CONTAINING PROTEIN"/>
    <property type="match status" value="1"/>
</dbReference>
<dbReference type="Proteomes" id="UP000007148">
    <property type="component" value="Unassembled WGS sequence"/>
</dbReference>
<gene>
    <name evidence="3" type="ORF">PIIN_09330</name>
</gene>
<dbReference type="InParanoid" id="G4TVK3"/>
<evidence type="ECO:0000313" key="4">
    <source>
        <dbReference type="Proteomes" id="UP000007148"/>
    </source>
</evidence>
<proteinExistence type="predicted"/>
<dbReference type="PANTHER" id="PTHR37848">
    <property type="entry name" value="EXPRESSED PROTEIN"/>
    <property type="match status" value="1"/>
</dbReference>
<comment type="caution">
    <text evidence="3">The sequence shown here is derived from an EMBL/GenBank/DDBJ whole genome shotgun (WGS) entry which is preliminary data.</text>
</comment>
<dbReference type="OMA" id="GTHESEW"/>
<reference evidence="3 4" key="1">
    <citation type="journal article" date="2011" name="PLoS Pathog.">
        <title>Endophytic Life Strategies Decoded by Genome and Transcriptome Analyses of the Mutualistic Root Symbiont Piriformospora indica.</title>
        <authorList>
            <person name="Zuccaro A."/>
            <person name="Lahrmann U."/>
            <person name="Guldener U."/>
            <person name="Langen G."/>
            <person name="Pfiffi S."/>
            <person name="Biedenkopf D."/>
            <person name="Wong P."/>
            <person name="Samans B."/>
            <person name="Grimm C."/>
            <person name="Basiewicz M."/>
            <person name="Murat C."/>
            <person name="Martin F."/>
            <person name="Kogel K.H."/>
        </authorList>
    </citation>
    <scope>NUCLEOTIDE SEQUENCE [LARGE SCALE GENOMIC DNA]</scope>
    <source>
        <strain evidence="3 4">DSM 11827</strain>
    </source>
</reference>
<evidence type="ECO:0000313" key="3">
    <source>
        <dbReference type="EMBL" id="CCA75346.1"/>
    </source>
</evidence>
<name>G4TVK3_SERID</name>
<dbReference type="HOGENOM" id="CLU_034128_1_0_1"/>
<feature type="region of interest" description="Disordered" evidence="1">
    <location>
        <begin position="15"/>
        <end position="79"/>
    </location>
</feature>
<evidence type="ECO:0000256" key="2">
    <source>
        <dbReference type="SAM" id="Phobius"/>
    </source>
</evidence>
<dbReference type="eggNOG" id="ENOG502S4VJ">
    <property type="taxonomic scope" value="Eukaryota"/>
</dbReference>
<feature type="transmembrane region" description="Helical" evidence="2">
    <location>
        <begin position="375"/>
        <end position="392"/>
    </location>
</feature>
<dbReference type="OrthoDB" id="203796at2759"/>
<keyword evidence="2" id="KW-0812">Transmembrane</keyword>
<feature type="compositionally biased region" description="Pro residues" evidence="1">
    <location>
        <begin position="61"/>
        <end position="76"/>
    </location>
</feature>
<accession>G4TVK3</accession>
<feature type="region of interest" description="Disordered" evidence="1">
    <location>
        <begin position="254"/>
        <end position="274"/>
    </location>
</feature>
<sequence length="510" mass="57307">MASNMMLDGYIVESVNDNKKDGGQSATVGQPVPLTMPEPRPAPPSNDSNQEVPAKSEPVSMPVPLPTGVPAPPPAQPGAAGILEETVVEEKKTALRRSTTSSSSSSNSSSRDNKEKPTDYENIEFEVKDEEVISHDPILSRDVNALSYFVEEHGSLKPDYYVTLRGTHTEKRTRVVRRDGRDRIETYTVTIVDFEFSIDISSHLKKAKPIVYTVADHVPAFRGGMRMATEPNGPTRIESRRMVTSDEQDIQESWEQETESVGRPPWISRPRDGGRSDEEAYVGLANKPLASGRSVEEWLTDYIRSRRVVKDFKVTKSVYGWNTLSLSTSLTELVEAAGYRNTHPTGHISVEFTQSSKCVHIRSPNFVSKIFSSKLYIFLTCLILVFPFLWLWRRFWPGAGGKWAVMGTAFPIKHWELVRGTTPGETVEAAQVRLGGKDLVPAGERMKRLRVTPEGVWILRGTHESEWFREWQESILAAVKTGTKSEWLHKMKLQTEEERVNDIANNLDHV</sequence>
<keyword evidence="4" id="KW-1185">Reference proteome</keyword>
<dbReference type="AlphaFoldDB" id="G4TVK3"/>
<feature type="compositionally biased region" description="Pro residues" evidence="1">
    <location>
        <begin position="34"/>
        <end position="44"/>
    </location>
</feature>
<keyword evidence="2" id="KW-1133">Transmembrane helix</keyword>
<evidence type="ECO:0000256" key="1">
    <source>
        <dbReference type="SAM" id="MobiDB-lite"/>
    </source>
</evidence>
<keyword evidence="2" id="KW-0472">Membrane</keyword>
<protein>
    <submittedName>
        <fullName evidence="3">Uncharacterized protein</fullName>
    </submittedName>
</protein>
<organism evidence="3 4">
    <name type="scientific">Serendipita indica (strain DSM 11827)</name>
    <name type="common">Root endophyte fungus</name>
    <name type="synonym">Piriformospora indica</name>
    <dbReference type="NCBI Taxonomy" id="1109443"/>
    <lineage>
        <taxon>Eukaryota</taxon>
        <taxon>Fungi</taxon>
        <taxon>Dikarya</taxon>
        <taxon>Basidiomycota</taxon>
        <taxon>Agaricomycotina</taxon>
        <taxon>Agaricomycetes</taxon>
        <taxon>Sebacinales</taxon>
        <taxon>Serendipitaceae</taxon>
        <taxon>Serendipita</taxon>
    </lineage>
</organism>